<reference evidence="1 2" key="1">
    <citation type="submission" date="2024-01" db="EMBL/GenBank/DDBJ databases">
        <title>The strains designed SYSU M86414 and SYSU M84420 isolated from the marine sediment in San Sha City (Hainan Province, China).</title>
        <authorList>
            <person name="Guo D."/>
        </authorList>
    </citation>
    <scope>NUCLEOTIDE SEQUENCE [LARGE SCALE GENOMIC DNA]</scope>
    <source>
        <strain evidence="1 2">SYSU M84420</strain>
    </source>
</reference>
<dbReference type="EMBL" id="JAYMGW010000001">
    <property type="protein sequence ID" value="MEC4263791.1"/>
    <property type="molecule type" value="Genomic_DNA"/>
</dbReference>
<accession>A0ABU6IL67</accession>
<evidence type="ECO:0000313" key="1">
    <source>
        <dbReference type="EMBL" id="MEC4263791.1"/>
    </source>
</evidence>
<organism evidence="1 2">
    <name type="scientific">Flagellimonas halotolerans</name>
    <dbReference type="NCBI Taxonomy" id="3112164"/>
    <lineage>
        <taxon>Bacteria</taxon>
        <taxon>Pseudomonadati</taxon>
        <taxon>Bacteroidota</taxon>
        <taxon>Flavobacteriia</taxon>
        <taxon>Flavobacteriales</taxon>
        <taxon>Flavobacteriaceae</taxon>
        <taxon>Flagellimonas</taxon>
    </lineage>
</organism>
<name>A0ABU6IL67_9FLAO</name>
<proteinExistence type="predicted"/>
<evidence type="ECO:0000313" key="2">
    <source>
        <dbReference type="Proteomes" id="UP001355298"/>
    </source>
</evidence>
<sequence length="127" mass="14449">MAKIDREEIQTISQLSNWSKSGISKALLHHIHADKTACKRFLSRCSWVWALSRRLLFCFLVLLPLAKTGLFPYPKKWWGIHIGAASCFFQEGEAEKCENAKYGGLKIDAEGNSIFIGLYDDTLKKIE</sequence>
<protein>
    <submittedName>
        <fullName evidence="1">Uncharacterized protein</fullName>
    </submittedName>
</protein>
<keyword evidence="2" id="KW-1185">Reference proteome</keyword>
<dbReference type="RefSeq" id="WP_326276597.1">
    <property type="nucleotide sequence ID" value="NZ_JAYKYV010000001.1"/>
</dbReference>
<gene>
    <name evidence="1" type="ORF">VOP03_00400</name>
</gene>
<dbReference type="Proteomes" id="UP001355298">
    <property type="component" value="Unassembled WGS sequence"/>
</dbReference>
<comment type="caution">
    <text evidence="1">The sequence shown here is derived from an EMBL/GenBank/DDBJ whole genome shotgun (WGS) entry which is preliminary data.</text>
</comment>